<evidence type="ECO:0000256" key="8">
    <source>
        <dbReference type="ARBA" id="ARBA00022603"/>
    </source>
</evidence>
<dbReference type="InterPro" id="IPR016009">
    <property type="entry name" value="tRNA_MeTrfase_TRMD/TRM10"/>
</dbReference>
<evidence type="ECO:0000256" key="6">
    <source>
        <dbReference type="ARBA" id="ARBA00014679"/>
    </source>
</evidence>
<dbReference type="PANTHER" id="PTHR46417:SF1">
    <property type="entry name" value="TRNA (GUANINE-N(1)-)-METHYLTRANSFERASE"/>
    <property type="match status" value="1"/>
</dbReference>
<comment type="similarity">
    <text evidence="3 15 17">Belongs to the RNA methyltransferase TrmD family.</text>
</comment>
<comment type="catalytic activity">
    <reaction evidence="14 15 17">
        <text>guanosine(37) in tRNA + S-adenosyl-L-methionine = N(1)-methylguanosine(37) in tRNA + S-adenosyl-L-homocysteine + H(+)</text>
        <dbReference type="Rhea" id="RHEA:36899"/>
        <dbReference type="Rhea" id="RHEA-COMP:10145"/>
        <dbReference type="Rhea" id="RHEA-COMP:10147"/>
        <dbReference type="ChEBI" id="CHEBI:15378"/>
        <dbReference type="ChEBI" id="CHEBI:57856"/>
        <dbReference type="ChEBI" id="CHEBI:59789"/>
        <dbReference type="ChEBI" id="CHEBI:73542"/>
        <dbReference type="ChEBI" id="CHEBI:74269"/>
        <dbReference type="EC" id="2.1.1.228"/>
    </reaction>
</comment>
<dbReference type="EMBL" id="CP011494">
    <property type="protein sequence ID" value="AKO51829.1"/>
    <property type="molecule type" value="Genomic_DNA"/>
</dbReference>
<dbReference type="EC" id="2.1.1.228" evidence="5 15"/>
<dbReference type="SUPFAM" id="SSF75217">
    <property type="entry name" value="alpha/beta knot"/>
    <property type="match status" value="1"/>
</dbReference>
<dbReference type="GO" id="GO:0005829">
    <property type="term" value="C:cytosol"/>
    <property type="evidence" value="ECO:0007669"/>
    <property type="project" value="TreeGrafter"/>
</dbReference>
<dbReference type="Pfam" id="PF01746">
    <property type="entry name" value="tRNA_m1G_MT"/>
    <property type="match status" value="1"/>
</dbReference>
<dbReference type="RefSeq" id="WP_048384540.1">
    <property type="nucleotide sequence ID" value="NZ_CP011494.1"/>
</dbReference>
<organism evidence="19 20">
    <name type="scientific">Marinobacter psychrophilus</name>
    <dbReference type="NCBI Taxonomy" id="330734"/>
    <lineage>
        <taxon>Bacteria</taxon>
        <taxon>Pseudomonadati</taxon>
        <taxon>Pseudomonadota</taxon>
        <taxon>Gammaproteobacteria</taxon>
        <taxon>Pseudomonadales</taxon>
        <taxon>Marinobacteraceae</taxon>
        <taxon>Marinobacter</taxon>
    </lineage>
</organism>
<evidence type="ECO:0000256" key="13">
    <source>
        <dbReference type="ARBA" id="ARBA00033392"/>
    </source>
</evidence>
<keyword evidence="20" id="KW-1185">Reference proteome</keyword>
<evidence type="ECO:0000256" key="2">
    <source>
        <dbReference type="ARBA" id="ARBA00004496"/>
    </source>
</evidence>
<name>A0A0H4HYT4_9GAMM</name>
<dbReference type="GO" id="GO:0052906">
    <property type="term" value="F:tRNA (guanine(37)-N1)-methyltransferase activity"/>
    <property type="evidence" value="ECO:0007669"/>
    <property type="project" value="UniProtKB-UniRule"/>
</dbReference>
<evidence type="ECO:0000256" key="10">
    <source>
        <dbReference type="ARBA" id="ARBA00022691"/>
    </source>
</evidence>
<evidence type="ECO:0000259" key="18">
    <source>
        <dbReference type="Pfam" id="PF01746"/>
    </source>
</evidence>
<evidence type="ECO:0000313" key="20">
    <source>
        <dbReference type="Proteomes" id="UP000036406"/>
    </source>
</evidence>
<dbReference type="Gene3D" id="3.40.1280.10">
    <property type="match status" value="1"/>
</dbReference>
<proteinExistence type="inferred from homology"/>
<keyword evidence="10 15" id="KW-0949">S-adenosyl-L-methionine</keyword>
<dbReference type="HAMAP" id="MF_00605">
    <property type="entry name" value="TrmD"/>
    <property type="match status" value="1"/>
</dbReference>
<feature type="binding site" evidence="15 16">
    <location>
        <position position="113"/>
    </location>
    <ligand>
        <name>S-adenosyl-L-methionine</name>
        <dbReference type="ChEBI" id="CHEBI:59789"/>
    </ligand>
</feature>
<feature type="binding site" evidence="15 16">
    <location>
        <begin position="133"/>
        <end position="138"/>
    </location>
    <ligand>
        <name>S-adenosyl-L-methionine</name>
        <dbReference type="ChEBI" id="CHEBI:59789"/>
    </ligand>
</feature>
<keyword evidence="7 15" id="KW-0963">Cytoplasm</keyword>
<evidence type="ECO:0000256" key="5">
    <source>
        <dbReference type="ARBA" id="ARBA00012807"/>
    </source>
</evidence>
<keyword evidence="11 15" id="KW-0819">tRNA processing</keyword>
<evidence type="ECO:0000256" key="12">
    <source>
        <dbReference type="ARBA" id="ARBA00029736"/>
    </source>
</evidence>
<dbReference type="STRING" id="330734.ABA45_04845"/>
<keyword evidence="9 15" id="KW-0808">Transferase</keyword>
<evidence type="ECO:0000256" key="1">
    <source>
        <dbReference type="ARBA" id="ARBA00002634"/>
    </source>
</evidence>
<dbReference type="Gene3D" id="1.10.1270.20">
    <property type="entry name" value="tRNA(m1g37)methyltransferase, domain 2"/>
    <property type="match status" value="1"/>
</dbReference>
<dbReference type="PATRIC" id="fig|330734.3.peg.1031"/>
<dbReference type="PANTHER" id="PTHR46417">
    <property type="entry name" value="TRNA (GUANINE-N(1)-)-METHYLTRANSFERASE"/>
    <property type="match status" value="1"/>
</dbReference>
<dbReference type="InterPro" id="IPR029028">
    <property type="entry name" value="Alpha/beta_knot_MTases"/>
</dbReference>
<evidence type="ECO:0000256" key="4">
    <source>
        <dbReference type="ARBA" id="ARBA00011738"/>
    </source>
</evidence>
<dbReference type="KEGG" id="mpq:ABA45_04845"/>
<comment type="subcellular location">
    <subcellularLocation>
        <location evidence="2 15 17">Cytoplasm</location>
    </subcellularLocation>
</comment>
<comment type="function">
    <text evidence="1 15 17">Specifically methylates guanosine-37 in various tRNAs.</text>
</comment>
<comment type="subunit">
    <text evidence="4 15 17">Homodimer.</text>
</comment>
<keyword evidence="8 15" id="KW-0489">Methyltransferase</keyword>
<evidence type="ECO:0000256" key="16">
    <source>
        <dbReference type="PIRSR" id="PIRSR000386-1"/>
    </source>
</evidence>
<dbReference type="CDD" id="cd18080">
    <property type="entry name" value="TrmD-like"/>
    <property type="match status" value="1"/>
</dbReference>
<feature type="domain" description="tRNA methyltransferase TRMD/TRM10-type" evidence="18">
    <location>
        <begin position="1"/>
        <end position="226"/>
    </location>
</feature>
<dbReference type="PIRSF" id="PIRSF000386">
    <property type="entry name" value="tRNA_mtase"/>
    <property type="match status" value="1"/>
</dbReference>
<dbReference type="AlphaFoldDB" id="A0A0H4HYT4"/>
<protein>
    <recommendedName>
        <fullName evidence="6 15">tRNA (guanine-N(1)-)-methyltransferase</fullName>
        <ecNumber evidence="5 15">2.1.1.228</ecNumber>
    </recommendedName>
    <alternativeName>
        <fullName evidence="12 15">M1G-methyltransferase</fullName>
    </alternativeName>
    <alternativeName>
        <fullName evidence="13 15">tRNA [GM37] methyltransferase</fullName>
    </alternativeName>
</protein>
<dbReference type="FunFam" id="1.10.1270.20:FF:000001">
    <property type="entry name" value="tRNA (guanine-N(1)-)-methyltransferase"/>
    <property type="match status" value="1"/>
</dbReference>
<evidence type="ECO:0000256" key="3">
    <source>
        <dbReference type="ARBA" id="ARBA00007630"/>
    </source>
</evidence>
<gene>
    <name evidence="15 19" type="primary">trmD</name>
    <name evidence="19" type="ORF">ABA45_04845</name>
</gene>
<dbReference type="InterPro" id="IPR023148">
    <property type="entry name" value="tRNA_m1G_MeTrfase_C_sf"/>
</dbReference>
<dbReference type="NCBIfam" id="NF000648">
    <property type="entry name" value="PRK00026.1"/>
    <property type="match status" value="1"/>
</dbReference>
<dbReference type="InterPro" id="IPR029026">
    <property type="entry name" value="tRNA_m1G_MTases_N"/>
</dbReference>
<evidence type="ECO:0000256" key="9">
    <source>
        <dbReference type="ARBA" id="ARBA00022679"/>
    </source>
</evidence>
<dbReference type="FunFam" id="3.40.1280.10:FF:000001">
    <property type="entry name" value="tRNA (guanine-N(1)-)-methyltransferase"/>
    <property type="match status" value="1"/>
</dbReference>
<evidence type="ECO:0000256" key="17">
    <source>
        <dbReference type="RuleBase" id="RU003464"/>
    </source>
</evidence>
<dbReference type="NCBIfam" id="TIGR00088">
    <property type="entry name" value="trmD"/>
    <property type="match status" value="1"/>
</dbReference>
<evidence type="ECO:0000313" key="19">
    <source>
        <dbReference type="EMBL" id="AKO51829.1"/>
    </source>
</evidence>
<evidence type="ECO:0000256" key="14">
    <source>
        <dbReference type="ARBA" id="ARBA00047783"/>
    </source>
</evidence>
<dbReference type="Proteomes" id="UP000036406">
    <property type="component" value="Chromosome"/>
</dbReference>
<accession>A0A0H4HYT4</accession>
<dbReference type="InterPro" id="IPR002649">
    <property type="entry name" value="tRNA_m1G_MeTrfase_TrmD"/>
</dbReference>
<evidence type="ECO:0000256" key="7">
    <source>
        <dbReference type="ARBA" id="ARBA00022490"/>
    </source>
</evidence>
<dbReference type="GO" id="GO:0002939">
    <property type="term" value="P:tRNA N1-guanine methylation"/>
    <property type="evidence" value="ECO:0007669"/>
    <property type="project" value="TreeGrafter"/>
</dbReference>
<sequence length="252" mass="27892">MWIGAVSLFPEMFAAVTDYGITSRAVRDGLITFHSWNPRDFTHDRHRTVDDRPYGGGPGMLMKIQPLRDAIHAARQAAPGPACVVYLSPQGETLNQSVVESLAAEQRLILVAGRYEGVDERLITAEVDREVSLGDFVLSGGELAAMAVIDAVTRLIPGALGHAQSAEQDSFADGLLDCPHYTRPEVYEGQAVPDVLLGGHHDQIRRWRLKQSLRRTSERRPDLLEKREFSEEERKLLAEILNEPCASESSGH</sequence>
<evidence type="ECO:0000256" key="15">
    <source>
        <dbReference type="HAMAP-Rule" id="MF_00605"/>
    </source>
</evidence>
<reference evidence="19 20" key="1">
    <citation type="submission" date="2015-05" db="EMBL/GenBank/DDBJ databases">
        <title>Complete genome of Marinobacter psychrophilus strain 20041T isolated from sea-ice of the Canadian Basin.</title>
        <authorList>
            <person name="Song L."/>
            <person name="Ren L."/>
            <person name="Yu Y."/>
            <person name="Wang X."/>
        </authorList>
    </citation>
    <scope>NUCLEOTIDE SEQUENCE [LARGE SCALE GENOMIC DNA]</scope>
    <source>
        <strain evidence="19 20">20041</strain>
    </source>
</reference>
<evidence type="ECO:0000256" key="11">
    <source>
        <dbReference type="ARBA" id="ARBA00022694"/>
    </source>
</evidence>